<accession>A0A3E1ND96</accession>
<sequence>MNNWLSRFVNLQPGVIKYIKENKSKPDPWFYKEAKKKRINKGLMDFFVLRNIPFGRLKQYE</sequence>
<proteinExistence type="predicted"/>
<dbReference type="EMBL" id="QTJU01000016">
    <property type="protein sequence ID" value="RFM25728.1"/>
    <property type="molecule type" value="Genomic_DNA"/>
</dbReference>
<comment type="caution">
    <text evidence="1">The sequence shown here is derived from an EMBL/GenBank/DDBJ whole genome shotgun (WGS) entry which is preliminary data.</text>
</comment>
<protein>
    <submittedName>
        <fullName evidence="1">Uncharacterized protein</fullName>
    </submittedName>
</protein>
<dbReference type="Proteomes" id="UP000261284">
    <property type="component" value="Unassembled WGS sequence"/>
</dbReference>
<reference evidence="1 2" key="1">
    <citation type="submission" date="2018-08" db="EMBL/GenBank/DDBJ databases">
        <title>Chitinophagaceae sp. K23C18032701, a novel bacterium isolated from forest soil.</title>
        <authorList>
            <person name="Wang C."/>
        </authorList>
    </citation>
    <scope>NUCLEOTIDE SEQUENCE [LARGE SCALE GENOMIC DNA]</scope>
    <source>
        <strain evidence="1 2">K23C18032701</strain>
    </source>
</reference>
<dbReference type="AlphaFoldDB" id="A0A3E1ND96"/>
<organism evidence="1 2">
    <name type="scientific">Deminuibacter soli</name>
    <dbReference type="NCBI Taxonomy" id="2291815"/>
    <lineage>
        <taxon>Bacteria</taxon>
        <taxon>Pseudomonadati</taxon>
        <taxon>Bacteroidota</taxon>
        <taxon>Chitinophagia</taxon>
        <taxon>Chitinophagales</taxon>
        <taxon>Chitinophagaceae</taxon>
        <taxon>Deminuibacter</taxon>
    </lineage>
</organism>
<evidence type="ECO:0000313" key="2">
    <source>
        <dbReference type="Proteomes" id="UP000261284"/>
    </source>
</evidence>
<evidence type="ECO:0000313" key="1">
    <source>
        <dbReference type="EMBL" id="RFM25728.1"/>
    </source>
</evidence>
<name>A0A3E1ND96_9BACT</name>
<gene>
    <name evidence="1" type="ORF">DXN05_23750</name>
</gene>
<keyword evidence="2" id="KW-1185">Reference proteome</keyword>